<organism evidence="7 8">
    <name type="scientific">Paludisphaera mucosa</name>
    <dbReference type="NCBI Taxonomy" id="3030827"/>
    <lineage>
        <taxon>Bacteria</taxon>
        <taxon>Pseudomonadati</taxon>
        <taxon>Planctomycetota</taxon>
        <taxon>Planctomycetia</taxon>
        <taxon>Isosphaerales</taxon>
        <taxon>Isosphaeraceae</taxon>
        <taxon>Paludisphaera</taxon>
    </lineage>
</organism>
<proteinExistence type="inferred from homology"/>
<dbReference type="PIRSF" id="PIRSF000524">
    <property type="entry name" value="SPT"/>
    <property type="match status" value="1"/>
</dbReference>
<dbReference type="InterPro" id="IPR020578">
    <property type="entry name" value="Aminotrans_V_PyrdxlP_BS"/>
</dbReference>
<dbReference type="SUPFAM" id="SSF53383">
    <property type="entry name" value="PLP-dependent transferases"/>
    <property type="match status" value="1"/>
</dbReference>
<dbReference type="Pfam" id="PF00266">
    <property type="entry name" value="Aminotran_5"/>
    <property type="match status" value="1"/>
</dbReference>
<evidence type="ECO:0000256" key="1">
    <source>
        <dbReference type="ARBA" id="ARBA00001933"/>
    </source>
</evidence>
<feature type="domain" description="Aminotransferase class V" evidence="6">
    <location>
        <begin position="27"/>
        <end position="324"/>
    </location>
</feature>
<comment type="similarity">
    <text evidence="2 4">Belongs to the class-V pyridoxal-phosphate-dependent aminotransferase family.</text>
</comment>
<evidence type="ECO:0000256" key="3">
    <source>
        <dbReference type="ARBA" id="ARBA00022898"/>
    </source>
</evidence>
<keyword evidence="3" id="KW-0663">Pyridoxal phosphate</keyword>
<dbReference type="InterPro" id="IPR024169">
    <property type="entry name" value="SP_NH2Trfase/AEP_transaminase"/>
</dbReference>
<comment type="caution">
    <text evidence="7">The sequence shown here is derived from an EMBL/GenBank/DDBJ whole genome shotgun (WGS) entry which is preliminary data.</text>
</comment>
<evidence type="ECO:0000259" key="6">
    <source>
        <dbReference type="Pfam" id="PF00266"/>
    </source>
</evidence>
<accession>A0ABT6FAR1</accession>
<evidence type="ECO:0000313" key="7">
    <source>
        <dbReference type="EMBL" id="MDG3004683.1"/>
    </source>
</evidence>
<gene>
    <name evidence="7" type="ORF">PZE19_12920</name>
</gene>
<dbReference type="GO" id="GO:0008483">
    <property type="term" value="F:transaminase activity"/>
    <property type="evidence" value="ECO:0007669"/>
    <property type="project" value="UniProtKB-KW"/>
</dbReference>
<keyword evidence="7" id="KW-0032">Aminotransferase</keyword>
<name>A0ABT6FAR1_9BACT</name>
<keyword evidence="7" id="KW-0808">Transferase</keyword>
<dbReference type="InterPro" id="IPR015422">
    <property type="entry name" value="PyrdxlP-dep_Trfase_small"/>
</dbReference>
<evidence type="ECO:0000256" key="4">
    <source>
        <dbReference type="RuleBase" id="RU004075"/>
    </source>
</evidence>
<dbReference type="Gene3D" id="3.90.1150.10">
    <property type="entry name" value="Aspartate Aminotransferase, domain 1"/>
    <property type="match status" value="1"/>
</dbReference>
<evidence type="ECO:0000313" key="8">
    <source>
        <dbReference type="Proteomes" id="UP001216907"/>
    </source>
</evidence>
<dbReference type="InterPro" id="IPR015424">
    <property type="entry name" value="PyrdxlP-dep_Trfase"/>
</dbReference>
<dbReference type="InterPro" id="IPR000192">
    <property type="entry name" value="Aminotrans_V_dom"/>
</dbReference>
<dbReference type="PANTHER" id="PTHR21152:SF40">
    <property type="entry name" value="ALANINE--GLYOXYLATE AMINOTRANSFERASE"/>
    <property type="match status" value="1"/>
</dbReference>
<dbReference type="InterPro" id="IPR015421">
    <property type="entry name" value="PyrdxlP-dep_Trfase_major"/>
</dbReference>
<dbReference type="Gene3D" id="3.40.640.10">
    <property type="entry name" value="Type I PLP-dependent aspartate aminotransferase-like (Major domain)"/>
    <property type="match status" value="1"/>
</dbReference>
<dbReference type="Proteomes" id="UP001216907">
    <property type="component" value="Unassembled WGS sequence"/>
</dbReference>
<keyword evidence="8" id="KW-1185">Reference proteome</keyword>
<comment type="cofactor">
    <cofactor evidence="1 5">
        <name>pyridoxal 5'-phosphate</name>
        <dbReference type="ChEBI" id="CHEBI:597326"/>
    </cofactor>
</comment>
<dbReference type="RefSeq" id="WP_277861037.1">
    <property type="nucleotide sequence ID" value="NZ_JARRAG010000002.1"/>
</dbReference>
<evidence type="ECO:0000256" key="5">
    <source>
        <dbReference type="RuleBase" id="RU004504"/>
    </source>
</evidence>
<protein>
    <submittedName>
        <fullName evidence="7">Alanine--glyoxylate aminotransferase family protein</fullName>
    </submittedName>
</protein>
<reference evidence="7 8" key="1">
    <citation type="submission" date="2023-03" db="EMBL/GenBank/DDBJ databases">
        <title>Paludisphaera mucosa sp. nov. a novel planctomycete from northern fen.</title>
        <authorList>
            <person name="Ivanova A."/>
        </authorList>
    </citation>
    <scope>NUCLEOTIDE SEQUENCE [LARGE SCALE GENOMIC DNA]</scope>
    <source>
        <strain evidence="7 8">Pla2</strain>
    </source>
</reference>
<dbReference type="PANTHER" id="PTHR21152">
    <property type="entry name" value="AMINOTRANSFERASE CLASS V"/>
    <property type="match status" value="1"/>
</dbReference>
<evidence type="ECO:0000256" key="2">
    <source>
        <dbReference type="ARBA" id="ARBA00009236"/>
    </source>
</evidence>
<dbReference type="PROSITE" id="PS00595">
    <property type="entry name" value="AA_TRANSFER_CLASS_5"/>
    <property type="match status" value="1"/>
</dbReference>
<dbReference type="EMBL" id="JARRAG010000002">
    <property type="protein sequence ID" value="MDG3004683.1"/>
    <property type="molecule type" value="Genomic_DNA"/>
</dbReference>
<sequence length="384" mass="40770">MRKPRLMTPGPAMVPEDVLLELARPVIHHRSDEAKQVIVEVSEGLKEVFQTQNDVMILTSSGTGAMEAAVVNVVPPGGKAIVLNAGHFAARWGSLCKAFGLNAVMLDTEWGKPVDPDQVAEALKQHPDAVAVLGTLSETSTGTGHPVEAIGRVVAESDAVFIVDGISGVGAMECRTDEWGIDVLCVGSQKALMLPPGLAFISVSPKAWAKIEAFDARSFYFNLKAARSKAKEFDTPYTPAHTLILALRAALKRIRAEGMEGVWKRHRVMSEACQAGVQALGLELFSARPAEGLTAFRVPEGMKDSQIRGKMAERFGVTTVGGQAKLKGKIVRIGHMGYTDELDVIAALAALEMTLAELGFDVEPGKAVTAAQQVLIGKGAAALA</sequence>